<gene>
    <name evidence="1" type="ORF">HNQ94_000946</name>
</gene>
<protein>
    <recommendedName>
        <fullName evidence="3">DUF4830 domain-containing protein</fullName>
    </recommendedName>
</protein>
<sequence>MKRKVILVLISILLVMLLGIRWVHLANLSESSTIAMNHLKDEGLFILYHEGEYGPYSLTRNDINDKPYSDYISVQSFNAQFYMDKELHHEFFYVNNHPLSNVFGLGGIFVTVIMNNEEVVGAFSVKNGMTYSLLGEEE</sequence>
<dbReference type="EMBL" id="JACHGH010000002">
    <property type="protein sequence ID" value="MBB6452501.1"/>
    <property type="molecule type" value="Genomic_DNA"/>
</dbReference>
<evidence type="ECO:0000313" key="2">
    <source>
        <dbReference type="Proteomes" id="UP000581688"/>
    </source>
</evidence>
<dbReference type="AlphaFoldDB" id="A0A841PZ37"/>
<evidence type="ECO:0008006" key="3">
    <source>
        <dbReference type="Google" id="ProtNLM"/>
    </source>
</evidence>
<comment type="caution">
    <text evidence="1">The sequence shown here is derived from an EMBL/GenBank/DDBJ whole genome shotgun (WGS) entry which is preliminary data.</text>
</comment>
<dbReference type="RefSeq" id="WP_174494848.1">
    <property type="nucleotide sequence ID" value="NZ_CADDWK010000002.1"/>
</dbReference>
<accession>A0A841PZ37</accession>
<keyword evidence="2" id="KW-1185">Reference proteome</keyword>
<evidence type="ECO:0000313" key="1">
    <source>
        <dbReference type="EMBL" id="MBB6452501.1"/>
    </source>
</evidence>
<proteinExistence type="predicted"/>
<organism evidence="1 2">
    <name type="scientific">Salirhabdus euzebyi</name>
    <dbReference type="NCBI Taxonomy" id="394506"/>
    <lineage>
        <taxon>Bacteria</taxon>
        <taxon>Bacillati</taxon>
        <taxon>Bacillota</taxon>
        <taxon>Bacilli</taxon>
        <taxon>Bacillales</taxon>
        <taxon>Bacillaceae</taxon>
        <taxon>Salirhabdus</taxon>
    </lineage>
</organism>
<reference evidence="1 2" key="1">
    <citation type="submission" date="2020-08" db="EMBL/GenBank/DDBJ databases">
        <title>Genomic Encyclopedia of Type Strains, Phase IV (KMG-IV): sequencing the most valuable type-strain genomes for metagenomic binning, comparative biology and taxonomic classification.</title>
        <authorList>
            <person name="Goeker M."/>
        </authorList>
    </citation>
    <scope>NUCLEOTIDE SEQUENCE [LARGE SCALE GENOMIC DNA]</scope>
    <source>
        <strain evidence="1 2">DSM 19612</strain>
    </source>
</reference>
<name>A0A841PZ37_9BACI</name>
<dbReference type="Proteomes" id="UP000581688">
    <property type="component" value="Unassembled WGS sequence"/>
</dbReference>